<accession>A0ABD0JQ40</accession>
<dbReference type="SMART" id="SM00093">
    <property type="entry name" value="SERPIN"/>
    <property type="match status" value="1"/>
</dbReference>
<keyword evidence="3" id="KW-0732">Signal</keyword>
<dbReference type="Gene3D" id="3.30.497.10">
    <property type="entry name" value="Antithrombin, subunit I, domain 2"/>
    <property type="match status" value="1"/>
</dbReference>
<proteinExistence type="inferred from homology"/>
<evidence type="ECO:0000313" key="6">
    <source>
        <dbReference type="Proteomes" id="UP001519460"/>
    </source>
</evidence>
<dbReference type="PANTHER" id="PTHR11461:SF211">
    <property type="entry name" value="GH10112P-RELATED"/>
    <property type="match status" value="1"/>
</dbReference>
<dbReference type="InterPro" id="IPR000215">
    <property type="entry name" value="Serpin_fam"/>
</dbReference>
<feature type="domain" description="Serpin" evidence="4">
    <location>
        <begin position="39"/>
        <end position="467"/>
    </location>
</feature>
<dbReference type="InterPro" id="IPR036186">
    <property type="entry name" value="Serpin_sf"/>
</dbReference>
<feature type="chain" id="PRO_5044798627" description="Serpin domain-containing protein" evidence="3">
    <location>
        <begin position="20"/>
        <end position="477"/>
    </location>
</feature>
<name>A0ABD0JQ40_9CAEN</name>
<organism evidence="5 6">
    <name type="scientific">Batillaria attramentaria</name>
    <dbReference type="NCBI Taxonomy" id="370345"/>
    <lineage>
        <taxon>Eukaryota</taxon>
        <taxon>Metazoa</taxon>
        <taxon>Spiralia</taxon>
        <taxon>Lophotrochozoa</taxon>
        <taxon>Mollusca</taxon>
        <taxon>Gastropoda</taxon>
        <taxon>Caenogastropoda</taxon>
        <taxon>Sorbeoconcha</taxon>
        <taxon>Cerithioidea</taxon>
        <taxon>Batillariidae</taxon>
        <taxon>Batillaria</taxon>
    </lineage>
</organism>
<evidence type="ECO:0000256" key="3">
    <source>
        <dbReference type="SAM" id="SignalP"/>
    </source>
</evidence>
<dbReference type="SUPFAM" id="SSF56574">
    <property type="entry name" value="Serpins"/>
    <property type="match status" value="3"/>
</dbReference>
<dbReference type="PANTHER" id="PTHR11461">
    <property type="entry name" value="SERINE PROTEASE INHIBITOR, SERPIN"/>
    <property type="match status" value="1"/>
</dbReference>
<dbReference type="Pfam" id="PF00079">
    <property type="entry name" value="Serpin"/>
    <property type="match status" value="2"/>
</dbReference>
<keyword evidence="6" id="KW-1185">Reference proteome</keyword>
<dbReference type="InterPro" id="IPR042185">
    <property type="entry name" value="Serpin_sf_2"/>
</dbReference>
<dbReference type="AlphaFoldDB" id="A0ABD0JQ40"/>
<evidence type="ECO:0000313" key="5">
    <source>
        <dbReference type="EMBL" id="KAK7477155.1"/>
    </source>
</evidence>
<dbReference type="Proteomes" id="UP001519460">
    <property type="component" value="Unassembled WGS sequence"/>
</dbReference>
<dbReference type="Gene3D" id="2.30.39.10">
    <property type="entry name" value="Alpha-1-antitrypsin, domain 1"/>
    <property type="match status" value="3"/>
</dbReference>
<dbReference type="InterPro" id="IPR023796">
    <property type="entry name" value="Serpin_dom"/>
</dbReference>
<evidence type="ECO:0000256" key="1">
    <source>
        <dbReference type="ARBA" id="ARBA00009500"/>
    </source>
</evidence>
<protein>
    <recommendedName>
        <fullName evidence="4">Serpin domain-containing protein</fullName>
    </recommendedName>
</protein>
<comment type="caution">
    <text evidence="5">The sequence shown here is derived from an EMBL/GenBank/DDBJ whole genome shotgun (WGS) entry which is preliminary data.</text>
</comment>
<dbReference type="InterPro" id="IPR042178">
    <property type="entry name" value="Serpin_sf_1"/>
</dbReference>
<sequence length="477" mass="52837">MHCTYFLILTSSIIFTTMAASKLTKEMSSIATSNTQFGFDLFRFCGREQPNQNLFMSPFSISTALALTHLGARGDTAKEMKKVLHWSSDEEIARGFSGYLPLLKQSDGAGYVLVGAQRVYVSKILSVNPDFNKAATQQFSSDAQEADFRGNPDVERVNINKWVGDQTRGKVQDLLPSGSITPDTAMVLIQATYFKGKWMHQFDPRLTQKAEFYAPGGTLMVDMMRKEREFRYHHNEELKCAAVELPYMNNTGGDYGHDLSMLVLLPDARDGLNDLEAQLSHDSLDKIMKSLRSVKVNLQLPRFSMESSFELKKPLSSLGMPTAFSDKADFTGIANDLFISEVFHKDVIDVNEEGSEAAAATAVHAVVEVNEEGSEAAAATGVVMMMRSMPIIRPFVADHPFLFFIADKRAVVDLNEEGSEAAAATGVVRARRSVPIIVLCIADHPFLFFITDKRADMVLFMGRLFKPSSGATSRDEL</sequence>
<dbReference type="EMBL" id="JACVVK020000357">
    <property type="protein sequence ID" value="KAK7477155.1"/>
    <property type="molecule type" value="Genomic_DNA"/>
</dbReference>
<dbReference type="CDD" id="cd19590">
    <property type="entry name" value="serpin_thermopin-like"/>
    <property type="match status" value="1"/>
</dbReference>
<feature type="signal peptide" evidence="3">
    <location>
        <begin position="1"/>
        <end position="19"/>
    </location>
</feature>
<evidence type="ECO:0000259" key="4">
    <source>
        <dbReference type="SMART" id="SM00093"/>
    </source>
</evidence>
<evidence type="ECO:0000256" key="2">
    <source>
        <dbReference type="RuleBase" id="RU000411"/>
    </source>
</evidence>
<reference evidence="5 6" key="1">
    <citation type="journal article" date="2023" name="Sci. Data">
        <title>Genome assembly of the Korean intertidal mud-creeper Batillaria attramentaria.</title>
        <authorList>
            <person name="Patra A.K."/>
            <person name="Ho P.T."/>
            <person name="Jun S."/>
            <person name="Lee S.J."/>
            <person name="Kim Y."/>
            <person name="Won Y.J."/>
        </authorList>
    </citation>
    <scope>NUCLEOTIDE SEQUENCE [LARGE SCALE GENOMIC DNA]</scope>
    <source>
        <strain evidence="5">Wonlab-2016</strain>
    </source>
</reference>
<comment type="similarity">
    <text evidence="1 2">Belongs to the serpin family.</text>
</comment>
<gene>
    <name evidence="5" type="ORF">BaRGS_00031641</name>
</gene>